<sequence length="123" mass="14062">MAAHTEIKVQGYEEFIKEVEKHKGKKVFVYFSGNKNEDGQSWCPDCVKAEPVVRGEMENLPEGSIFIYCQVGERPYWKDPSNEFKKNLGLTGVPTLLKYKTPQKLVDDECANADLVRLLFSED</sequence>
<dbReference type="AlphaFoldDB" id="A0A8T2K3Q0"/>
<evidence type="ECO:0000313" key="8">
    <source>
        <dbReference type="EMBL" id="KAG8450693.1"/>
    </source>
</evidence>
<keyword evidence="5" id="KW-1015">Disulfide bond</keyword>
<comment type="similarity">
    <text evidence="2">Belongs to the thioredoxin family.</text>
</comment>
<name>A0A8T2K3Q0_9PIPI</name>
<keyword evidence="6" id="KW-0676">Redox-active center</keyword>
<dbReference type="PANTHER" id="PTHR12452">
    <property type="entry name" value="42-9-9 PROTEIN-RELATED"/>
    <property type="match status" value="1"/>
</dbReference>
<dbReference type="CDD" id="cd02952">
    <property type="entry name" value="TRP14_like"/>
    <property type="match status" value="1"/>
</dbReference>
<evidence type="ECO:0000256" key="4">
    <source>
        <dbReference type="ARBA" id="ARBA00022490"/>
    </source>
</evidence>
<dbReference type="FunFam" id="3.40.30.10:FF:000124">
    <property type="entry name" value="Thioredoxin domain-containing 17"/>
    <property type="match status" value="1"/>
</dbReference>
<dbReference type="InterPro" id="IPR045108">
    <property type="entry name" value="TXNDC17-like"/>
</dbReference>
<evidence type="ECO:0000256" key="6">
    <source>
        <dbReference type="ARBA" id="ARBA00023284"/>
    </source>
</evidence>
<evidence type="ECO:0000256" key="2">
    <source>
        <dbReference type="ARBA" id="ARBA00008987"/>
    </source>
</evidence>
<gene>
    <name evidence="8" type="ORF">GDO86_003100</name>
</gene>
<organism evidence="8 9">
    <name type="scientific">Hymenochirus boettgeri</name>
    <name type="common">Congo dwarf clawed frog</name>
    <dbReference type="NCBI Taxonomy" id="247094"/>
    <lineage>
        <taxon>Eukaryota</taxon>
        <taxon>Metazoa</taxon>
        <taxon>Chordata</taxon>
        <taxon>Craniata</taxon>
        <taxon>Vertebrata</taxon>
        <taxon>Euteleostomi</taxon>
        <taxon>Amphibia</taxon>
        <taxon>Batrachia</taxon>
        <taxon>Anura</taxon>
        <taxon>Pipoidea</taxon>
        <taxon>Pipidae</taxon>
        <taxon>Pipinae</taxon>
        <taxon>Hymenochirus</taxon>
    </lineage>
</organism>
<evidence type="ECO:0000313" key="9">
    <source>
        <dbReference type="Proteomes" id="UP000812440"/>
    </source>
</evidence>
<keyword evidence="9" id="KW-1185">Reference proteome</keyword>
<evidence type="ECO:0000256" key="5">
    <source>
        <dbReference type="ARBA" id="ARBA00023157"/>
    </source>
</evidence>
<dbReference type="GO" id="GO:0047134">
    <property type="term" value="F:protein-disulfide reductase [NAD(P)H] activity"/>
    <property type="evidence" value="ECO:0007669"/>
    <property type="project" value="InterPro"/>
</dbReference>
<feature type="domain" description="Thioredoxin" evidence="7">
    <location>
        <begin position="9"/>
        <end position="122"/>
    </location>
</feature>
<proteinExistence type="inferred from homology"/>
<comment type="caution">
    <text evidence="8">The sequence shown here is derived from an EMBL/GenBank/DDBJ whole genome shotgun (WGS) entry which is preliminary data.</text>
</comment>
<dbReference type="Proteomes" id="UP000812440">
    <property type="component" value="Chromosome 2"/>
</dbReference>
<evidence type="ECO:0000256" key="1">
    <source>
        <dbReference type="ARBA" id="ARBA00004496"/>
    </source>
</evidence>
<protein>
    <recommendedName>
        <fullName evidence="3">Thioredoxin domain-containing protein 17</fullName>
    </recommendedName>
</protein>
<comment type="subcellular location">
    <subcellularLocation>
        <location evidence="1">Cytoplasm</location>
    </subcellularLocation>
</comment>
<dbReference type="GO" id="GO:0005829">
    <property type="term" value="C:cytosol"/>
    <property type="evidence" value="ECO:0007669"/>
    <property type="project" value="TreeGrafter"/>
</dbReference>
<accession>A0A8T2K3Q0</accession>
<dbReference type="InterPro" id="IPR010357">
    <property type="entry name" value="TXNDC17_dom"/>
</dbReference>
<dbReference type="Gene3D" id="3.40.30.10">
    <property type="entry name" value="Glutaredoxin"/>
    <property type="match status" value="1"/>
</dbReference>
<dbReference type="SUPFAM" id="SSF52833">
    <property type="entry name" value="Thioredoxin-like"/>
    <property type="match status" value="1"/>
</dbReference>
<dbReference type="OrthoDB" id="78947at2759"/>
<keyword evidence="4" id="KW-0963">Cytoplasm</keyword>
<dbReference type="InterPro" id="IPR036249">
    <property type="entry name" value="Thioredoxin-like_sf"/>
</dbReference>
<evidence type="ECO:0000256" key="3">
    <source>
        <dbReference type="ARBA" id="ARBA00016949"/>
    </source>
</evidence>
<reference evidence="8" key="1">
    <citation type="thesis" date="2020" institute="ProQuest LLC" country="789 East Eisenhower Parkway, Ann Arbor, MI, USA">
        <title>Comparative Genomics and Chromosome Evolution.</title>
        <authorList>
            <person name="Mudd A.B."/>
        </authorList>
    </citation>
    <scope>NUCLEOTIDE SEQUENCE</scope>
    <source>
        <strain evidence="8">Female2</strain>
        <tissue evidence="8">Blood</tissue>
    </source>
</reference>
<dbReference type="Pfam" id="PF06110">
    <property type="entry name" value="TXD17-like_Trx"/>
    <property type="match status" value="1"/>
</dbReference>
<dbReference type="PANTHER" id="PTHR12452:SF0">
    <property type="entry name" value="THIOREDOXIN DOMAIN-CONTAINING PROTEIN 17"/>
    <property type="match status" value="1"/>
</dbReference>
<evidence type="ECO:0000259" key="7">
    <source>
        <dbReference type="Pfam" id="PF06110"/>
    </source>
</evidence>
<dbReference type="EMBL" id="JAACNH010000002">
    <property type="protein sequence ID" value="KAG8450693.1"/>
    <property type="molecule type" value="Genomic_DNA"/>
</dbReference>